<keyword evidence="2" id="KW-1185">Reference proteome</keyword>
<proteinExistence type="predicted"/>
<accession>I3WBR8</accession>
<evidence type="ECO:0000313" key="1">
    <source>
        <dbReference type="EMBL" id="AFK94269.1"/>
    </source>
</evidence>
<organism evidence="1 2">
    <name type="scientific">Thermoanaerobacterium saccharolyticum (strain DSM 8691 / JW/SL-YS485)</name>
    <dbReference type="NCBI Taxonomy" id="1094508"/>
    <lineage>
        <taxon>Bacteria</taxon>
        <taxon>Bacillati</taxon>
        <taxon>Bacillota</taxon>
        <taxon>Clostridia</taxon>
        <taxon>Thermoanaerobacterales</taxon>
        <taxon>Thermoanaerobacteraceae</taxon>
        <taxon>Thermoanaerobacterium</taxon>
    </lineage>
</organism>
<dbReference type="KEGG" id="tsh:Tsac_2722"/>
<sequence length="55" mass="6835">MSSCYEFDFIYKGKRLQRKIFSQSEDIFFVFNCLYPNAKIINFKNLKEEEFLWQH</sequence>
<geneLocation type="plasmid" evidence="1 2">
    <name>pMU3262</name>
</geneLocation>
<dbReference type="Proteomes" id="UP000006178">
    <property type="component" value="Plasmid pMU3262"/>
</dbReference>
<dbReference type="EMBL" id="CP003185">
    <property type="protein sequence ID" value="AFK94269.1"/>
    <property type="molecule type" value="Genomic_DNA"/>
</dbReference>
<protein>
    <submittedName>
        <fullName evidence="1">Uncharacterized protein</fullName>
    </submittedName>
</protein>
<dbReference type="AlphaFoldDB" id="I3WBR8"/>
<gene>
    <name evidence="1" type="ordered locus">Tsac_2722</name>
</gene>
<reference evidence="1 2" key="1">
    <citation type="journal article" date="2014" name="Appl. Environ. Microbiol.">
        <title>Profile of Secreted Hydrolases, Associated Proteins, and SlpA in Thermoanaerobacterium saccharolyticum during the Degradation of Hemicellulose.</title>
        <authorList>
            <person name="Currie D.H."/>
            <person name="Guss A.M."/>
            <person name="Herring C.D."/>
            <person name="Giannone R.J."/>
            <person name="Johnson C.M."/>
            <person name="Lankford P.K."/>
            <person name="Brown S.D."/>
            <person name="Hettich R.L."/>
            <person name="Lynd L.R."/>
        </authorList>
    </citation>
    <scope>NUCLEOTIDE SEQUENCE [LARGE SCALE GENOMIC DNA]</scope>
    <source>
        <strain evidence="2">DSM 8691 / JW/SL-YS485</strain>
    </source>
</reference>
<dbReference type="PATRIC" id="fig|1094508.3.peg.2756"/>
<dbReference type="BioCyc" id="TSAC1094508:GLMA-2768-MONOMER"/>
<keyword evidence="1" id="KW-0614">Plasmid</keyword>
<evidence type="ECO:0000313" key="2">
    <source>
        <dbReference type="Proteomes" id="UP000006178"/>
    </source>
</evidence>
<name>I3WBR8_THESW</name>